<name>A0AAU8LVE1_9BACT</name>
<gene>
    <name evidence="1" type="ORF">Q3M24_21680</name>
</gene>
<dbReference type="AlphaFoldDB" id="A0AAU8LVE1"/>
<dbReference type="KEGG" id="eaj:Q3M24_21680"/>
<organism evidence="1">
    <name type="scientific">Candidatus Electrothrix aestuarii</name>
    <dbReference type="NCBI Taxonomy" id="3062594"/>
    <lineage>
        <taxon>Bacteria</taxon>
        <taxon>Pseudomonadati</taxon>
        <taxon>Thermodesulfobacteriota</taxon>
        <taxon>Desulfobulbia</taxon>
        <taxon>Desulfobulbales</taxon>
        <taxon>Desulfobulbaceae</taxon>
        <taxon>Candidatus Electrothrix</taxon>
    </lineage>
</organism>
<evidence type="ECO:0000313" key="1">
    <source>
        <dbReference type="EMBL" id="XCN72863.1"/>
    </source>
</evidence>
<proteinExistence type="predicted"/>
<sequence>MNKLQGERAMVNKKYDMSLPMLSRAGNEGLKEGMKTRMKGNLLILKEMKKMKKKNFSL</sequence>
<reference evidence="1" key="2">
    <citation type="submission" date="2024-06" db="EMBL/GenBank/DDBJ databases">
        <authorList>
            <person name="Plum-Jensen L.E."/>
            <person name="Schramm A."/>
            <person name="Marshall I.P.G."/>
        </authorList>
    </citation>
    <scope>NUCLEOTIDE SEQUENCE</scope>
    <source>
        <strain evidence="1">Rat1</strain>
    </source>
</reference>
<accession>A0AAU8LVE1</accession>
<dbReference type="EMBL" id="CP159373">
    <property type="protein sequence ID" value="XCN72863.1"/>
    <property type="molecule type" value="Genomic_DNA"/>
</dbReference>
<reference evidence="1" key="1">
    <citation type="journal article" date="2024" name="Syst. Appl. Microbiol.">
        <title>First single-strain enrichments of Electrothrix cable bacteria, description of E. aestuarii sp. nov. and E. rattekaaiensis sp. nov., and proposal of a cable bacteria taxonomy following the rules of the SeqCode.</title>
        <authorList>
            <person name="Plum-Jensen L.E."/>
            <person name="Schramm A."/>
            <person name="Marshall I.P.G."/>
        </authorList>
    </citation>
    <scope>NUCLEOTIDE SEQUENCE</scope>
    <source>
        <strain evidence="1">Rat1</strain>
    </source>
</reference>
<protein>
    <submittedName>
        <fullName evidence="1">Uncharacterized protein</fullName>
    </submittedName>
</protein>